<evidence type="ECO:0000256" key="3">
    <source>
        <dbReference type="ARBA" id="ARBA00022840"/>
    </source>
</evidence>
<accession>A0A6I0I385</accession>
<evidence type="ECO:0000259" key="5">
    <source>
        <dbReference type="PROSITE" id="PS50975"/>
    </source>
</evidence>
<dbReference type="Gene3D" id="3.30.470.20">
    <property type="entry name" value="ATP-grasp fold, B domain"/>
    <property type="match status" value="1"/>
</dbReference>
<dbReference type="RefSeq" id="WP_151061748.1">
    <property type="nucleotide sequence ID" value="NZ_CP043529.1"/>
</dbReference>
<dbReference type="InterPro" id="IPR052032">
    <property type="entry name" value="ATP-dep_AA_Ligase"/>
</dbReference>
<sequence>MSKKKILMLGGSAQQVIAIKTAKQLGYYTVLCDYLPDNPGQYEADKFYAVSTTDADAVYRIAREEKVDGILAYASDPAALPAAMVAEKLGLPTNPSESVAVLGVKHKFRQFLAEHGFACPKVYTFHPDDDMEEIKVAVKDFSFPVVVKPTDSSGSKGVSILKDTQDLDKAIGEANSYSRNKTLIIEEFIESSFPTVIGGDIFVWNGKIILYGEMSCLRDDDGKGLIPIGKKKPSGLNNKQVKRVHHELQRLISMLDIRFGEMNIELLLDRNDNVHFLEVGPRAGGNMIPLQLSDAFGTDLVKANVLVAMGENPQIEGIPREGCFVTYVLHSHKDGIFAGVDFSSEIAPYIYRKVIYKQKGEPVEIFNGAGKAIGIIFLHFHNEKQVEDFCERKDEFVKVILGK</sequence>
<dbReference type="Gene3D" id="3.30.1490.20">
    <property type="entry name" value="ATP-grasp fold, A domain"/>
    <property type="match status" value="1"/>
</dbReference>
<gene>
    <name evidence="6" type="ORF">GAS29_19805</name>
</gene>
<dbReference type="InterPro" id="IPR005479">
    <property type="entry name" value="CPAse_ATP-bd"/>
</dbReference>
<dbReference type="GO" id="GO:0046872">
    <property type="term" value="F:metal ion binding"/>
    <property type="evidence" value="ECO:0007669"/>
    <property type="project" value="InterPro"/>
</dbReference>
<evidence type="ECO:0000256" key="1">
    <source>
        <dbReference type="ARBA" id="ARBA00022598"/>
    </source>
</evidence>
<keyword evidence="2 4" id="KW-0547">Nucleotide-binding</keyword>
<dbReference type="SUPFAM" id="SSF52440">
    <property type="entry name" value="PreATP-grasp domain"/>
    <property type="match status" value="1"/>
</dbReference>
<dbReference type="InterPro" id="IPR041472">
    <property type="entry name" value="BL00235/CARNS1_N"/>
</dbReference>
<dbReference type="GO" id="GO:0016874">
    <property type="term" value="F:ligase activity"/>
    <property type="evidence" value="ECO:0007669"/>
    <property type="project" value="UniProtKB-KW"/>
</dbReference>
<dbReference type="Gene3D" id="3.40.50.20">
    <property type="match status" value="1"/>
</dbReference>
<dbReference type="Pfam" id="PF02786">
    <property type="entry name" value="CPSase_L_D2"/>
    <property type="match status" value="1"/>
</dbReference>
<dbReference type="SUPFAM" id="SSF56059">
    <property type="entry name" value="Glutathione synthetase ATP-binding domain-like"/>
    <property type="match status" value="1"/>
</dbReference>
<keyword evidence="3 4" id="KW-0067">ATP-binding</keyword>
<dbReference type="GO" id="GO:0005524">
    <property type="term" value="F:ATP binding"/>
    <property type="evidence" value="ECO:0007669"/>
    <property type="project" value="UniProtKB-UniRule"/>
</dbReference>
<dbReference type="Pfam" id="PF18130">
    <property type="entry name" value="ATPgrasp_N"/>
    <property type="match status" value="1"/>
</dbReference>
<proteinExistence type="predicted"/>
<organism evidence="6 7">
    <name type="scientific">Phocaeicola vulgatus</name>
    <name type="common">Bacteroides vulgatus</name>
    <dbReference type="NCBI Taxonomy" id="821"/>
    <lineage>
        <taxon>Bacteria</taxon>
        <taxon>Pseudomonadati</taxon>
        <taxon>Bacteroidota</taxon>
        <taxon>Bacteroidia</taxon>
        <taxon>Bacteroidales</taxon>
        <taxon>Bacteroidaceae</taxon>
        <taxon>Phocaeicola</taxon>
    </lineage>
</organism>
<name>A0A6I0I385_PHOVU</name>
<dbReference type="EMBL" id="WCWW01000064">
    <property type="protein sequence ID" value="KAB3852308.1"/>
    <property type="molecule type" value="Genomic_DNA"/>
</dbReference>
<dbReference type="InterPro" id="IPR016185">
    <property type="entry name" value="PreATP-grasp_dom_sf"/>
</dbReference>
<dbReference type="Proteomes" id="UP000441522">
    <property type="component" value="Unassembled WGS sequence"/>
</dbReference>
<dbReference type="AlphaFoldDB" id="A0A6I0I385"/>
<evidence type="ECO:0000313" key="7">
    <source>
        <dbReference type="Proteomes" id="UP000441522"/>
    </source>
</evidence>
<keyword evidence="1" id="KW-0436">Ligase</keyword>
<dbReference type="PANTHER" id="PTHR43585">
    <property type="entry name" value="FUMIPYRROLE BIOSYNTHESIS PROTEIN C"/>
    <property type="match status" value="1"/>
</dbReference>
<evidence type="ECO:0000313" key="6">
    <source>
        <dbReference type="EMBL" id="KAB3852308.1"/>
    </source>
</evidence>
<evidence type="ECO:0000256" key="2">
    <source>
        <dbReference type="ARBA" id="ARBA00022741"/>
    </source>
</evidence>
<dbReference type="PROSITE" id="PS50975">
    <property type="entry name" value="ATP_GRASP"/>
    <property type="match status" value="1"/>
</dbReference>
<comment type="caution">
    <text evidence="6">The sequence shown here is derived from an EMBL/GenBank/DDBJ whole genome shotgun (WGS) entry which is preliminary data.</text>
</comment>
<reference evidence="6 7" key="1">
    <citation type="journal article" date="2019" name="Nat. Med.">
        <title>A library of human gut bacterial isolates paired with longitudinal multiomics data enables mechanistic microbiome research.</title>
        <authorList>
            <person name="Poyet M."/>
            <person name="Groussin M."/>
            <person name="Gibbons S.M."/>
            <person name="Avila-Pacheco J."/>
            <person name="Jiang X."/>
            <person name="Kearney S.M."/>
            <person name="Perrotta A.R."/>
            <person name="Berdy B."/>
            <person name="Zhao S."/>
            <person name="Lieberman T.D."/>
            <person name="Swanson P.K."/>
            <person name="Smith M."/>
            <person name="Roesemann S."/>
            <person name="Alexander J.E."/>
            <person name="Rich S.A."/>
            <person name="Livny J."/>
            <person name="Vlamakis H."/>
            <person name="Clish C."/>
            <person name="Bullock K."/>
            <person name="Deik A."/>
            <person name="Scott J."/>
            <person name="Pierce K.A."/>
            <person name="Xavier R.J."/>
            <person name="Alm E.J."/>
        </authorList>
    </citation>
    <scope>NUCLEOTIDE SEQUENCE [LARGE SCALE GENOMIC DNA]</scope>
    <source>
        <strain evidence="6 7">BIOML-A5</strain>
    </source>
</reference>
<feature type="domain" description="ATP-grasp" evidence="5">
    <location>
        <begin position="109"/>
        <end position="309"/>
    </location>
</feature>
<evidence type="ECO:0000256" key="4">
    <source>
        <dbReference type="PROSITE-ProRule" id="PRU00409"/>
    </source>
</evidence>
<dbReference type="PANTHER" id="PTHR43585:SF2">
    <property type="entry name" value="ATP-GRASP ENZYME FSQD"/>
    <property type="match status" value="1"/>
</dbReference>
<dbReference type="InterPro" id="IPR013815">
    <property type="entry name" value="ATP_grasp_subdomain_1"/>
</dbReference>
<dbReference type="InterPro" id="IPR011761">
    <property type="entry name" value="ATP-grasp"/>
</dbReference>
<protein>
    <submittedName>
        <fullName evidence="6">ATP-grasp domain-containing protein</fullName>
    </submittedName>
</protein>